<dbReference type="EMBL" id="JARTCD010000088">
    <property type="protein sequence ID" value="KAJ8652998.1"/>
    <property type="molecule type" value="Genomic_DNA"/>
</dbReference>
<proteinExistence type="predicted"/>
<keyword evidence="3" id="KW-1185">Reference proteome</keyword>
<dbReference type="InterPro" id="IPR013922">
    <property type="entry name" value="Cyclin_PHO80-like"/>
</dbReference>
<dbReference type="PANTHER" id="PTHR15615">
    <property type="match status" value="1"/>
</dbReference>
<feature type="compositionally biased region" description="Basic residues" evidence="1">
    <location>
        <begin position="280"/>
        <end position="293"/>
    </location>
</feature>
<reference evidence="2 3" key="1">
    <citation type="submission" date="2023-03" db="EMBL/GenBank/DDBJ databases">
        <title>Genome sequence of Lichtheimia ornata CBS 291.66.</title>
        <authorList>
            <person name="Mohabir J.T."/>
            <person name="Shea T.P."/>
            <person name="Kurbessoian T."/>
            <person name="Berby B."/>
            <person name="Fontaine J."/>
            <person name="Livny J."/>
            <person name="Gnirke A."/>
            <person name="Stajich J.E."/>
            <person name="Cuomo C.A."/>
        </authorList>
    </citation>
    <scope>NUCLEOTIDE SEQUENCE [LARGE SCALE GENOMIC DNA]</scope>
    <source>
        <strain evidence="2">CBS 291.66</strain>
    </source>
</reference>
<name>A0AAD7UT17_9FUNG</name>
<dbReference type="GeneID" id="83218780"/>
<dbReference type="GO" id="GO:0000307">
    <property type="term" value="C:cyclin-dependent protein kinase holoenzyme complex"/>
    <property type="evidence" value="ECO:0007669"/>
    <property type="project" value="TreeGrafter"/>
</dbReference>
<dbReference type="GO" id="GO:0016538">
    <property type="term" value="F:cyclin-dependent protein serine/threonine kinase regulator activity"/>
    <property type="evidence" value="ECO:0007669"/>
    <property type="project" value="TreeGrafter"/>
</dbReference>
<feature type="region of interest" description="Disordered" evidence="1">
    <location>
        <begin position="249"/>
        <end position="301"/>
    </location>
</feature>
<sequence>MHSYLKTMNHHVLPPHHHDSLVRMEAFLDIMTNMIEIMWRRVCQQGLSTIRHFVREILKRSQTTYTTAQIAIAYLFQMIKQYNQQRSTFQRHGIHCCGRRMFLASLIVASKFLHDKTYRNSAWASMAQLPVQEVNLAERVFLQMCQYRLYVSPEAYDQLHRQFAYQLTQLLGGHHHLHPHLLIISTNNKQPNPTIPAATNTTTTPSHYYSFIYNPKCKKNTAAAGASIANATIGGDMLAYQHQQTHDVGGAFASHPRDKRYRDHDDSPSSSSSSAFRPPTSKRCKSSHPHQHSYQRLLGHI</sequence>
<accession>A0AAD7UT17</accession>
<comment type="caution">
    <text evidence="2">The sequence shown here is derived from an EMBL/GenBank/DDBJ whole genome shotgun (WGS) entry which is preliminary data.</text>
</comment>
<evidence type="ECO:0000256" key="1">
    <source>
        <dbReference type="SAM" id="MobiDB-lite"/>
    </source>
</evidence>
<dbReference type="RefSeq" id="XP_058337912.1">
    <property type="nucleotide sequence ID" value="XM_058491347.1"/>
</dbReference>
<evidence type="ECO:0000313" key="3">
    <source>
        <dbReference type="Proteomes" id="UP001234581"/>
    </source>
</evidence>
<protein>
    <recommendedName>
        <fullName evidence="4">Cyclin N-terminal domain-containing protein</fullName>
    </recommendedName>
</protein>
<evidence type="ECO:0008006" key="4">
    <source>
        <dbReference type="Google" id="ProtNLM"/>
    </source>
</evidence>
<dbReference type="GO" id="GO:0019901">
    <property type="term" value="F:protein kinase binding"/>
    <property type="evidence" value="ECO:0007669"/>
    <property type="project" value="InterPro"/>
</dbReference>
<evidence type="ECO:0000313" key="2">
    <source>
        <dbReference type="EMBL" id="KAJ8652998.1"/>
    </source>
</evidence>
<dbReference type="CDD" id="cd20557">
    <property type="entry name" value="CYCLIN_ScPCL1-like"/>
    <property type="match status" value="1"/>
</dbReference>
<dbReference type="AlphaFoldDB" id="A0AAD7UT17"/>
<gene>
    <name evidence="2" type="ORF">O0I10_011379</name>
</gene>
<dbReference type="Pfam" id="PF08613">
    <property type="entry name" value="Cyclin"/>
    <property type="match status" value="1"/>
</dbReference>
<dbReference type="PANTHER" id="PTHR15615:SF36">
    <property type="entry name" value="PHO85 CYCLIN-5"/>
    <property type="match status" value="1"/>
</dbReference>
<dbReference type="Proteomes" id="UP001234581">
    <property type="component" value="Unassembled WGS sequence"/>
</dbReference>
<dbReference type="Gene3D" id="1.10.472.10">
    <property type="entry name" value="Cyclin-like"/>
    <property type="match status" value="1"/>
</dbReference>
<organism evidence="2 3">
    <name type="scientific">Lichtheimia ornata</name>
    <dbReference type="NCBI Taxonomy" id="688661"/>
    <lineage>
        <taxon>Eukaryota</taxon>
        <taxon>Fungi</taxon>
        <taxon>Fungi incertae sedis</taxon>
        <taxon>Mucoromycota</taxon>
        <taxon>Mucoromycotina</taxon>
        <taxon>Mucoromycetes</taxon>
        <taxon>Mucorales</taxon>
        <taxon>Lichtheimiaceae</taxon>
        <taxon>Lichtheimia</taxon>
    </lineage>
</organism>
<dbReference type="GO" id="GO:0005634">
    <property type="term" value="C:nucleus"/>
    <property type="evidence" value="ECO:0007669"/>
    <property type="project" value="TreeGrafter"/>
</dbReference>